<evidence type="ECO:0000259" key="1">
    <source>
        <dbReference type="Pfam" id="PF14771"/>
    </source>
</evidence>
<sequence precursor="true">MLFLFLMDIKFNNFTILIMMKFILCALALSFCLFSCTIRTSENGEEVTIDFDGEKLAQNLEETNLALLKAEMGCESVMTNTDLDEILEKLDGTWFDKNKLDAAKERIQKANQCINIYQVISIIDYVPVSDRFEFARFAYGRTIDKEKFSKVEAYLENENEKKKLQSLYQHEKTATRQIGNRPLNAEDEKMERVVLEDSSEETEELTVEETETTITSSCTSPSLSDVEFDELVDYISEGHMAKDKLDRAKHSLKEACLSVNQVIDITEIINFPDEQVIFAKFAFSRTVDTENFCSVKSVLIYPAPKASLTRFLKRKNITCRASTMEKMMDDM</sequence>
<dbReference type="InterPro" id="IPR028011">
    <property type="entry name" value="DUF4476"/>
</dbReference>
<dbReference type="OrthoDB" id="877750at2"/>
<protein>
    <recommendedName>
        <fullName evidence="1">DUF4476 domain-containing protein</fullName>
    </recommendedName>
</protein>
<proteinExistence type="predicted"/>
<accession>I4APL2</accession>
<dbReference type="HOGENOM" id="CLU_838753_0_0_10"/>
<dbReference type="AlphaFoldDB" id="I4APL2"/>
<name>I4APL2_BERLS</name>
<keyword evidence="3" id="KW-1185">Reference proteome</keyword>
<dbReference type="Pfam" id="PF14771">
    <property type="entry name" value="DUF4476"/>
    <property type="match status" value="2"/>
</dbReference>
<dbReference type="EMBL" id="CP003345">
    <property type="protein sequence ID" value="AFM05897.1"/>
    <property type="molecule type" value="Genomic_DNA"/>
</dbReference>
<reference evidence="3" key="1">
    <citation type="submission" date="2012-06" db="EMBL/GenBank/DDBJ databases">
        <title>The complete genome of Flexibacter litoralis DSM 6794.</title>
        <authorList>
            <person name="Lucas S."/>
            <person name="Copeland A."/>
            <person name="Lapidus A."/>
            <person name="Glavina del Rio T."/>
            <person name="Dalin E."/>
            <person name="Tice H."/>
            <person name="Bruce D."/>
            <person name="Goodwin L."/>
            <person name="Pitluck S."/>
            <person name="Peters L."/>
            <person name="Ovchinnikova G."/>
            <person name="Lu M."/>
            <person name="Kyrpides N."/>
            <person name="Mavromatis K."/>
            <person name="Ivanova N."/>
            <person name="Brettin T."/>
            <person name="Detter J.C."/>
            <person name="Han C."/>
            <person name="Larimer F."/>
            <person name="Land M."/>
            <person name="Hauser L."/>
            <person name="Markowitz V."/>
            <person name="Cheng J.-F."/>
            <person name="Hugenholtz P."/>
            <person name="Woyke T."/>
            <person name="Wu D."/>
            <person name="Spring S."/>
            <person name="Lang E."/>
            <person name="Kopitz M."/>
            <person name="Brambilla E."/>
            <person name="Klenk H.-P."/>
            <person name="Eisen J.A."/>
        </authorList>
    </citation>
    <scope>NUCLEOTIDE SEQUENCE [LARGE SCALE GENOMIC DNA]</scope>
    <source>
        <strain evidence="3">ATCC 23117 / DSM 6794 / NBRC 15988 / NCIMB 1366 / Sio-4</strain>
    </source>
</reference>
<feature type="domain" description="DUF4476" evidence="1">
    <location>
        <begin position="223"/>
        <end position="312"/>
    </location>
</feature>
<organism evidence="2 3">
    <name type="scientific">Bernardetia litoralis (strain ATCC 23117 / DSM 6794 / NBRC 15988 / NCIMB 1366 / Fx l1 / Sio-4)</name>
    <name type="common">Flexibacter litoralis</name>
    <dbReference type="NCBI Taxonomy" id="880071"/>
    <lineage>
        <taxon>Bacteria</taxon>
        <taxon>Pseudomonadati</taxon>
        <taxon>Bacteroidota</taxon>
        <taxon>Cytophagia</taxon>
        <taxon>Cytophagales</taxon>
        <taxon>Bernardetiaceae</taxon>
        <taxon>Bernardetia</taxon>
    </lineage>
</organism>
<feature type="domain" description="DUF4476" evidence="1">
    <location>
        <begin position="77"/>
        <end position="167"/>
    </location>
</feature>
<dbReference type="KEGG" id="fli:Fleli_3579"/>
<dbReference type="Proteomes" id="UP000006054">
    <property type="component" value="Chromosome"/>
</dbReference>
<evidence type="ECO:0000313" key="2">
    <source>
        <dbReference type="EMBL" id="AFM05897.1"/>
    </source>
</evidence>
<evidence type="ECO:0000313" key="3">
    <source>
        <dbReference type="Proteomes" id="UP000006054"/>
    </source>
</evidence>
<gene>
    <name evidence="2" type="ordered locus">Fleli_3579</name>
</gene>